<dbReference type="PROSITE" id="PS50113">
    <property type="entry name" value="PAC"/>
    <property type="match status" value="1"/>
</dbReference>
<evidence type="ECO:0000256" key="1">
    <source>
        <dbReference type="ARBA" id="ARBA00000085"/>
    </source>
</evidence>
<dbReference type="Gene3D" id="3.30.450.20">
    <property type="entry name" value="PAS domain"/>
    <property type="match status" value="1"/>
</dbReference>
<evidence type="ECO:0000256" key="2">
    <source>
        <dbReference type="ARBA" id="ARBA00012438"/>
    </source>
</evidence>
<gene>
    <name evidence="11" type="ORF">DOO78_18630</name>
</gene>
<proteinExistence type="predicted"/>
<dbReference type="SMART" id="SM00911">
    <property type="entry name" value="HWE_HK"/>
    <property type="match status" value="1"/>
</dbReference>
<evidence type="ECO:0000256" key="7">
    <source>
        <dbReference type="ARBA" id="ARBA00022777"/>
    </source>
</evidence>
<dbReference type="SUPFAM" id="SSF55781">
    <property type="entry name" value="GAF domain-like"/>
    <property type="match status" value="1"/>
</dbReference>
<dbReference type="InterPro" id="IPR000700">
    <property type="entry name" value="PAS-assoc_C"/>
</dbReference>
<dbReference type="PANTHER" id="PTHR41523">
    <property type="entry name" value="TWO-COMPONENT SYSTEM SENSOR PROTEIN"/>
    <property type="match status" value="1"/>
</dbReference>
<comment type="catalytic activity">
    <reaction evidence="1">
        <text>ATP + protein L-histidine = ADP + protein N-phospho-L-histidine.</text>
        <dbReference type="EC" id="2.7.13.3"/>
    </reaction>
</comment>
<keyword evidence="7" id="KW-0418">Kinase</keyword>
<dbReference type="Proteomes" id="UP000249065">
    <property type="component" value="Unassembled WGS sequence"/>
</dbReference>
<keyword evidence="5" id="KW-0677">Repeat</keyword>
<sequence length="527" mass="55795">MPGMKAFPAAGLTRNDEIEPRMTEAPAERLAVLHRHRLPGAEEGELHRLAALAADVLDAGIAVIAVLEAERQWPVARVGLRGEAMPWPAVVSGLALAAAPGQVLVVPDAARDPRFAGEAPGEGLPAIRFLAGVPLRPPGGPAFGTLCIADARPRPAGLSEPERRRLLALAALTTDAMELRLQARRAQEAAEAEARLRQAQEAAGVVAFEATSGSSPTHAPLGALRRLLGLSETVPLTLRGEAVSAHPEERPRLEMVASRLAAEGGSLLEEFRVTTRDGATLWAQVQAETQFGAQDDPAAWRLSGLLRDVTERRRADERQLFMTRELDHRAKNALAVVLAALRLTPAADPRSYAVAVEGRVAALARAHTLLTEKRWAGVELRDLVAGELRAFLGPVEAVPPPRAGLDGPPVLLLPQAAQPLSMALHELTTNAVKHGALSVPGGRIAVGWALEPGRTGVRLLWVETGGPPLAGPPSRLRFGSRVMRGTVMDQLGGQLLLRWPQSGLVCEMVLPAGRVLAEPGAAGRLGP</sequence>
<reference evidence="12" key="1">
    <citation type="submission" date="2018-06" db="EMBL/GenBank/DDBJ databases">
        <authorList>
            <person name="Khan S.A."/>
        </authorList>
    </citation>
    <scope>NUCLEOTIDE SEQUENCE [LARGE SCALE GENOMIC DNA]</scope>
    <source>
        <strain evidence="12">DB-1506</strain>
    </source>
</reference>
<keyword evidence="8" id="KW-0067">ATP-binding</keyword>
<evidence type="ECO:0000259" key="10">
    <source>
        <dbReference type="PROSITE" id="PS50113"/>
    </source>
</evidence>
<dbReference type="SUPFAM" id="SSF55785">
    <property type="entry name" value="PYP-like sensor domain (PAS domain)"/>
    <property type="match status" value="1"/>
</dbReference>
<dbReference type="Pfam" id="PF07536">
    <property type="entry name" value="HWE_HK"/>
    <property type="match status" value="1"/>
</dbReference>
<dbReference type="AlphaFoldDB" id="A0A327M4L6"/>
<keyword evidence="4" id="KW-0808">Transferase</keyword>
<keyword evidence="9" id="KW-0175">Coiled coil</keyword>
<evidence type="ECO:0000256" key="4">
    <source>
        <dbReference type="ARBA" id="ARBA00022679"/>
    </source>
</evidence>
<dbReference type="InterPro" id="IPR036890">
    <property type="entry name" value="HATPase_C_sf"/>
</dbReference>
<dbReference type="InterPro" id="IPR035965">
    <property type="entry name" value="PAS-like_dom_sf"/>
</dbReference>
<protein>
    <recommendedName>
        <fullName evidence="2">histidine kinase</fullName>
        <ecNumber evidence="2">2.7.13.3</ecNumber>
    </recommendedName>
</protein>
<evidence type="ECO:0000256" key="5">
    <source>
        <dbReference type="ARBA" id="ARBA00022737"/>
    </source>
</evidence>
<dbReference type="InterPro" id="IPR029016">
    <property type="entry name" value="GAF-like_dom_sf"/>
</dbReference>
<evidence type="ECO:0000256" key="6">
    <source>
        <dbReference type="ARBA" id="ARBA00022741"/>
    </source>
</evidence>
<accession>A0A327M4L6</accession>
<dbReference type="EC" id="2.7.13.3" evidence="2"/>
<dbReference type="SMART" id="SM00065">
    <property type="entry name" value="GAF"/>
    <property type="match status" value="1"/>
</dbReference>
<evidence type="ECO:0000256" key="8">
    <source>
        <dbReference type="ARBA" id="ARBA00022840"/>
    </source>
</evidence>
<dbReference type="Gene3D" id="3.30.565.10">
    <property type="entry name" value="Histidine kinase-like ATPase, C-terminal domain"/>
    <property type="match status" value="1"/>
</dbReference>
<dbReference type="GO" id="GO:0005524">
    <property type="term" value="F:ATP binding"/>
    <property type="evidence" value="ECO:0007669"/>
    <property type="project" value="UniProtKB-KW"/>
</dbReference>
<name>A0A327M4L6_9PROT</name>
<dbReference type="InterPro" id="IPR003018">
    <property type="entry name" value="GAF"/>
</dbReference>
<keyword evidence="6" id="KW-0547">Nucleotide-binding</keyword>
<evidence type="ECO:0000256" key="9">
    <source>
        <dbReference type="SAM" id="Coils"/>
    </source>
</evidence>
<evidence type="ECO:0000256" key="3">
    <source>
        <dbReference type="ARBA" id="ARBA00022553"/>
    </source>
</evidence>
<dbReference type="Gene3D" id="3.30.450.40">
    <property type="match status" value="1"/>
</dbReference>
<evidence type="ECO:0000313" key="12">
    <source>
        <dbReference type="Proteomes" id="UP000249065"/>
    </source>
</evidence>
<feature type="coiled-coil region" evidence="9">
    <location>
        <begin position="169"/>
        <end position="202"/>
    </location>
</feature>
<dbReference type="OrthoDB" id="7236008at2"/>
<dbReference type="PANTHER" id="PTHR41523:SF8">
    <property type="entry name" value="ETHYLENE RESPONSE SENSOR PROTEIN"/>
    <property type="match status" value="1"/>
</dbReference>
<dbReference type="InterPro" id="IPR011102">
    <property type="entry name" value="Sig_transdc_His_kinase_HWE"/>
</dbReference>
<keyword evidence="3" id="KW-0597">Phosphoprotein</keyword>
<keyword evidence="12" id="KW-1185">Reference proteome</keyword>
<comment type="caution">
    <text evidence="11">The sequence shown here is derived from an EMBL/GenBank/DDBJ whole genome shotgun (WGS) entry which is preliminary data.</text>
</comment>
<dbReference type="GO" id="GO:0004673">
    <property type="term" value="F:protein histidine kinase activity"/>
    <property type="evidence" value="ECO:0007669"/>
    <property type="project" value="UniProtKB-EC"/>
</dbReference>
<organism evidence="11 12">
    <name type="scientific">Roseicella frigidaeris</name>
    <dbReference type="NCBI Taxonomy" id="2230885"/>
    <lineage>
        <taxon>Bacteria</taxon>
        <taxon>Pseudomonadati</taxon>
        <taxon>Pseudomonadota</taxon>
        <taxon>Alphaproteobacteria</taxon>
        <taxon>Acetobacterales</taxon>
        <taxon>Roseomonadaceae</taxon>
        <taxon>Roseicella</taxon>
    </lineage>
</organism>
<evidence type="ECO:0000313" key="11">
    <source>
        <dbReference type="EMBL" id="RAI57407.1"/>
    </source>
</evidence>
<dbReference type="EMBL" id="QLIX01000017">
    <property type="protein sequence ID" value="RAI57407.1"/>
    <property type="molecule type" value="Genomic_DNA"/>
</dbReference>
<feature type="domain" description="PAC" evidence="10">
    <location>
        <begin position="267"/>
        <end position="321"/>
    </location>
</feature>